<dbReference type="PANTHER" id="PTHR30461">
    <property type="entry name" value="DNA-INVERTASE FROM LAMBDOID PROPHAGE"/>
    <property type="match status" value="1"/>
</dbReference>
<dbReference type="Pfam" id="PF14287">
    <property type="entry name" value="DUF4368"/>
    <property type="match status" value="1"/>
</dbReference>
<dbReference type="RefSeq" id="WP_201427561.1">
    <property type="nucleotide sequence ID" value="NZ_JAEQMG010000076.1"/>
</dbReference>
<dbReference type="InterPro" id="IPR011109">
    <property type="entry name" value="DNA_bind_recombinase_dom"/>
</dbReference>
<dbReference type="GO" id="GO:0000150">
    <property type="term" value="F:DNA strand exchange activity"/>
    <property type="evidence" value="ECO:0007669"/>
    <property type="project" value="InterPro"/>
</dbReference>
<evidence type="ECO:0000259" key="2">
    <source>
        <dbReference type="PROSITE" id="PS51737"/>
    </source>
</evidence>
<dbReference type="AlphaFoldDB" id="A0A934TZQ3"/>
<gene>
    <name evidence="3" type="ORF">JKK62_08545</name>
</gene>
<dbReference type="SUPFAM" id="SSF53041">
    <property type="entry name" value="Resolvase-like"/>
    <property type="match status" value="1"/>
</dbReference>
<keyword evidence="1" id="KW-0175">Coiled coil</keyword>
<name>A0A934TZQ3_9FIRM</name>
<dbReference type="Pfam" id="PF00239">
    <property type="entry name" value="Resolvase"/>
    <property type="match status" value="1"/>
</dbReference>
<dbReference type="InterPro" id="IPR006119">
    <property type="entry name" value="Resolv_N"/>
</dbReference>
<dbReference type="GO" id="GO:0003677">
    <property type="term" value="F:DNA binding"/>
    <property type="evidence" value="ECO:0007669"/>
    <property type="project" value="InterPro"/>
</dbReference>
<dbReference type="PANTHER" id="PTHR30461:SF23">
    <property type="entry name" value="DNA RECOMBINASE-RELATED"/>
    <property type="match status" value="1"/>
</dbReference>
<dbReference type="InterPro" id="IPR025378">
    <property type="entry name" value="DUF4368"/>
</dbReference>
<accession>A0A934TZQ3</accession>
<dbReference type="InterPro" id="IPR038109">
    <property type="entry name" value="DNA_bind_recomb_sf"/>
</dbReference>
<evidence type="ECO:0000313" key="3">
    <source>
        <dbReference type="EMBL" id="MBK6088697.1"/>
    </source>
</evidence>
<protein>
    <submittedName>
        <fullName evidence="3">Recombinase family protein</fullName>
    </submittedName>
</protein>
<dbReference type="InterPro" id="IPR036162">
    <property type="entry name" value="Resolvase-like_N_sf"/>
</dbReference>
<proteinExistence type="predicted"/>
<dbReference type="SMART" id="SM00857">
    <property type="entry name" value="Resolvase"/>
    <property type="match status" value="1"/>
</dbReference>
<dbReference type="InterPro" id="IPR050639">
    <property type="entry name" value="SSR_resolvase"/>
</dbReference>
<dbReference type="PROSITE" id="PS51737">
    <property type="entry name" value="RECOMBINASE_DNA_BIND"/>
    <property type="match status" value="1"/>
</dbReference>
<organism evidence="3 4">
    <name type="scientific">Ruminococcus difficilis</name>
    <dbReference type="NCBI Taxonomy" id="2763069"/>
    <lineage>
        <taxon>Bacteria</taxon>
        <taxon>Bacillati</taxon>
        <taxon>Bacillota</taxon>
        <taxon>Clostridia</taxon>
        <taxon>Eubacteriales</taxon>
        <taxon>Oscillospiraceae</taxon>
        <taxon>Ruminococcus</taxon>
    </lineage>
</organism>
<dbReference type="InterPro" id="IPR025827">
    <property type="entry name" value="Zn_ribbon_recom_dom"/>
</dbReference>
<dbReference type="EMBL" id="JAEQMG010000076">
    <property type="protein sequence ID" value="MBK6088697.1"/>
    <property type="molecule type" value="Genomic_DNA"/>
</dbReference>
<keyword evidence="4" id="KW-1185">Reference proteome</keyword>
<reference evidence="3" key="1">
    <citation type="submission" date="2021-01" db="EMBL/GenBank/DDBJ databases">
        <title>Genome public.</title>
        <authorList>
            <person name="Liu C."/>
            <person name="Sun Q."/>
        </authorList>
    </citation>
    <scope>NUCLEOTIDE SEQUENCE</scope>
    <source>
        <strain evidence="3">M6</strain>
    </source>
</reference>
<dbReference type="Pfam" id="PF07508">
    <property type="entry name" value="Recombinase"/>
    <property type="match status" value="1"/>
</dbReference>
<comment type="caution">
    <text evidence="3">The sequence shown here is derived from an EMBL/GenBank/DDBJ whole genome shotgun (WGS) entry which is preliminary data.</text>
</comment>
<evidence type="ECO:0000256" key="1">
    <source>
        <dbReference type="SAM" id="Coils"/>
    </source>
</evidence>
<feature type="domain" description="Recombinase" evidence="2">
    <location>
        <begin position="184"/>
        <end position="326"/>
    </location>
</feature>
<evidence type="ECO:0000313" key="4">
    <source>
        <dbReference type="Proteomes" id="UP000633365"/>
    </source>
</evidence>
<dbReference type="Pfam" id="PF13408">
    <property type="entry name" value="Zn_ribbon_recom"/>
    <property type="match status" value="1"/>
</dbReference>
<dbReference type="Gene3D" id="3.40.50.1390">
    <property type="entry name" value="Resolvase, N-terminal catalytic domain"/>
    <property type="match status" value="1"/>
</dbReference>
<feature type="coiled-coil region" evidence="1">
    <location>
        <begin position="456"/>
        <end position="490"/>
    </location>
</feature>
<dbReference type="Proteomes" id="UP000633365">
    <property type="component" value="Unassembled WGS sequence"/>
</dbReference>
<dbReference type="Gene3D" id="3.90.1750.20">
    <property type="entry name" value="Putative Large Serine Recombinase, Chain B, Domain 2"/>
    <property type="match status" value="1"/>
</dbReference>
<sequence length="554" mass="63739">MQKYQDYYGQPNQALKTWQAALYIRLSKEDMDKNKTESASIANQREILKEYLKLHPDIAHVDTYVDDGYSGTDFDRPGWTRLMQDIRLKRINCVIVKDLARLGRNYTISGDLIDNQFARLGVRFIALNNGIDTAGDGMNAATRCISIGVTNVINESYAASTSVNIRGTLNNHRRQGKFIGAFACYGYRKAPEDYHKLMIDEEAAPVVRMIYREFIDGSSIIGIVKKLNGMGIPNPTLYKRQQGMNFNSRTDNDGLWSDRTVRRILQNQMYIGNMVQGVNRTVNYKVHECRAVPKDEWIIVENTHEPIIDRETFDKAQSLFSRHIHSRKADKRADLFAGFVFCADCGKAMHKKVNRQNGKTYRYYKCSTKQKKSPKACTNHTIRIDKLEQAVLTTIQTMVDVALDYDELMKQVKQSSRNQESDYIKRTLETQKKEREKCLKASADLYPDWKNGEITQEEYQRIRANLNEKLEKLDAMIANLEATQAQLEGDTIAPNTFAEHFMNHRNITELTRPILVELIDKILIHEGGRITIKVKFADAFEALIDYLEQQKEIA</sequence>